<comment type="caution">
    <text evidence="7">The sequence shown here is derived from an EMBL/GenBank/DDBJ whole genome shotgun (WGS) entry which is preliminary data.</text>
</comment>
<keyword evidence="8" id="KW-1185">Reference proteome</keyword>
<keyword evidence="5" id="KW-0408">Iron</keyword>
<dbReference type="Pfam" id="PF00067">
    <property type="entry name" value="p450"/>
    <property type="match status" value="1"/>
</dbReference>
<dbReference type="PRINTS" id="PR00385">
    <property type="entry name" value="P450"/>
</dbReference>
<keyword evidence="4" id="KW-0560">Oxidoreductase</keyword>
<sequence length="448" mass="50861">MTRLVPGPRGLPLLGSGPDLVRDLVGTFTRGWREHGDVVRFRVPGKELFLLVDPEHVKHVLADNQPIYPKDPQSVGKFEEFVGQGLFTSNGEFHFRHRRLAQPAFQGTRIAGFAPDMVAAAEDLVRDWRPLAWKESTVDIVPEMMRLALTIVMRTLFSTDVSAQAGHIAAAVRTCNAYTNLRLQRFVELPRIGPSRRRREFAAARARLDEFVYALVARRRAQGTDSSRDLLSLYLAARDEQSGYRMSDRQLRDEVVTIFLGGYETTALSLVWTFWLLARHPDVERRVRAELEHVLGGHEPTAADLPRLEYLRAVYAEALRLYPPVWTLSRTPLREDVIGGYRVPRGAQVFISPYLVHRHPGHWPDAERFDPDRFLGKRPGGWAYLPFARGPRVCPGSSIAWLEGPLVLATILRSYRLTVPPTHQVRPRSNVFLYPSGGMPMRIEEVEP</sequence>
<proteinExistence type="inferred from homology"/>
<dbReference type="InterPro" id="IPR050196">
    <property type="entry name" value="Cytochrome_P450_Monoox"/>
</dbReference>
<evidence type="ECO:0000256" key="6">
    <source>
        <dbReference type="ARBA" id="ARBA00023033"/>
    </source>
</evidence>
<comment type="similarity">
    <text evidence="1">Belongs to the cytochrome P450 family.</text>
</comment>
<evidence type="ECO:0000256" key="1">
    <source>
        <dbReference type="ARBA" id="ARBA00010617"/>
    </source>
</evidence>
<evidence type="ECO:0000256" key="5">
    <source>
        <dbReference type="ARBA" id="ARBA00023004"/>
    </source>
</evidence>
<accession>A0ABR6B7H2</accession>
<gene>
    <name evidence="7" type="ORF">BC739_000020</name>
</gene>
<name>A0ABR6B7H2_9PSEU</name>
<evidence type="ECO:0000256" key="2">
    <source>
        <dbReference type="ARBA" id="ARBA00022617"/>
    </source>
</evidence>
<dbReference type="SUPFAM" id="SSF48264">
    <property type="entry name" value="Cytochrome P450"/>
    <property type="match status" value="1"/>
</dbReference>
<evidence type="ECO:0000313" key="8">
    <source>
        <dbReference type="Proteomes" id="UP000517916"/>
    </source>
</evidence>
<dbReference type="InterPro" id="IPR002401">
    <property type="entry name" value="Cyt_P450_E_grp-I"/>
</dbReference>
<dbReference type="InterPro" id="IPR001128">
    <property type="entry name" value="Cyt_P450"/>
</dbReference>
<evidence type="ECO:0000313" key="7">
    <source>
        <dbReference type="EMBL" id="MBA8922823.1"/>
    </source>
</evidence>
<dbReference type="Proteomes" id="UP000517916">
    <property type="component" value="Unassembled WGS sequence"/>
</dbReference>
<protein>
    <submittedName>
        <fullName evidence="7">Cytochrome P450</fullName>
    </submittedName>
</protein>
<evidence type="ECO:0000256" key="4">
    <source>
        <dbReference type="ARBA" id="ARBA00023002"/>
    </source>
</evidence>
<dbReference type="PANTHER" id="PTHR24291:SF50">
    <property type="entry name" value="BIFUNCTIONAL ALBAFLAVENONE MONOOXYGENASE_TERPENE SYNTHASE"/>
    <property type="match status" value="1"/>
</dbReference>
<keyword evidence="2" id="KW-0349">Heme</keyword>
<dbReference type="CDD" id="cd20620">
    <property type="entry name" value="CYP132-like"/>
    <property type="match status" value="1"/>
</dbReference>
<reference evidence="7 8" key="1">
    <citation type="submission" date="2020-08" db="EMBL/GenBank/DDBJ databases">
        <title>Genomic Encyclopedia of Archaeal and Bacterial Type Strains, Phase II (KMG-II): from individual species to whole genera.</title>
        <authorList>
            <person name="Goeker M."/>
        </authorList>
    </citation>
    <scope>NUCLEOTIDE SEQUENCE [LARGE SCALE GENOMIC DNA]</scope>
    <source>
        <strain evidence="7 8">DSM 43850</strain>
    </source>
</reference>
<dbReference type="InterPro" id="IPR036396">
    <property type="entry name" value="Cyt_P450_sf"/>
</dbReference>
<keyword evidence="3" id="KW-0479">Metal-binding</keyword>
<keyword evidence="6" id="KW-0503">Monooxygenase</keyword>
<dbReference type="PRINTS" id="PR00463">
    <property type="entry name" value="EP450I"/>
</dbReference>
<organism evidence="7 8">
    <name type="scientific">Kutzneria viridogrisea</name>
    <dbReference type="NCBI Taxonomy" id="47990"/>
    <lineage>
        <taxon>Bacteria</taxon>
        <taxon>Bacillati</taxon>
        <taxon>Actinomycetota</taxon>
        <taxon>Actinomycetes</taxon>
        <taxon>Pseudonocardiales</taxon>
        <taxon>Pseudonocardiaceae</taxon>
        <taxon>Kutzneria</taxon>
    </lineage>
</organism>
<dbReference type="EMBL" id="JACJID010000001">
    <property type="protein sequence ID" value="MBA8922823.1"/>
    <property type="molecule type" value="Genomic_DNA"/>
</dbReference>
<dbReference type="RefSeq" id="WP_182835891.1">
    <property type="nucleotide sequence ID" value="NZ_BAAABQ010000010.1"/>
</dbReference>
<dbReference type="Gene3D" id="1.10.630.10">
    <property type="entry name" value="Cytochrome P450"/>
    <property type="match status" value="1"/>
</dbReference>
<evidence type="ECO:0000256" key="3">
    <source>
        <dbReference type="ARBA" id="ARBA00022723"/>
    </source>
</evidence>
<dbReference type="PANTHER" id="PTHR24291">
    <property type="entry name" value="CYTOCHROME P450 FAMILY 4"/>
    <property type="match status" value="1"/>
</dbReference>